<dbReference type="EMBL" id="CP003495">
    <property type="protein sequence ID" value="AFY28864.1"/>
    <property type="molecule type" value="Genomic_DNA"/>
</dbReference>
<dbReference type="eggNOG" id="ENOG502Z81T">
    <property type="taxonomic scope" value="Bacteria"/>
</dbReference>
<dbReference type="HOGENOM" id="CLU_061685_0_0_3"/>
<reference evidence="2" key="1">
    <citation type="journal article" date="2013" name="Proc. Natl. Acad. Sci. U.S.A.">
        <title>Improving the coverage of the cyanobacterial phylum using diversity-driven genome sequencing.</title>
        <authorList>
            <person name="Shih P.M."/>
            <person name="Wu D."/>
            <person name="Latifi A."/>
            <person name="Axen S.D."/>
            <person name="Fewer D.P."/>
            <person name="Talla E."/>
            <person name="Calteau A."/>
            <person name="Cai F."/>
            <person name="Tandeau de Marsac N."/>
            <person name="Rippka R."/>
            <person name="Herdman M."/>
            <person name="Sivonen K."/>
            <person name="Coursin T."/>
            <person name="Laurent T."/>
            <person name="Goodwin L."/>
            <person name="Nolan M."/>
            <person name="Davenport K.W."/>
            <person name="Han C.S."/>
            <person name="Rubin E.M."/>
            <person name="Eisen J.A."/>
            <person name="Woyke T."/>
            <person name="Gugger M."/>
            <person name="Kerfeld C.A."/>
        </authorList>
    </citation>
    <scope>NUCLEOTIDE SEQUENCE [LARGE SCALE GENOMIC DNA]</scope>
    <source>
        <strain evidence="2">ATCC 27147 / PCC 6307</strain>
    </source>
</reference>
<sequence>MTASAHAATRPPAPALLLERLAAVAGMGRGRRRLVLLLSQLGDFDSLEYVQALVPVLPQLEAAGIAVLAIGIGDAAGRERFCAFTGFPLDRLLVDAEPHLHRDLGLYEGLKQAGGPWPNLLLMCAGLGSPGTLAEVLRGYTGDRSAPQRIADNETIQAGPLPPIQGSFFARAGGRGFQRPFELATVRLRNMVEVLGHWRTYVPRDDFLTQRGGTFLLEADDTVLYSHRDPGILGFSATMARPLSFLEPYLG</sequence>
<dbReference type="STRING" id="292564.Cyagr_1716"/>
<evidence type="ECO:0000313" key="1">
    <source>
        <dbReference type="EMBL" id="AFY28864.1"/>
    </source>
</evidence>
<proteinExistence type="predicted"/>
<protein>
    <recommendedName>
        <fullName evidence="3">AhpC/TSA antioxidant enzyme</fullName>
    </recommendedName>
</protein>
<evidence type="ECO:0008006" key="3">
    <source>
        <dbReference type="Google" id="ProtNLM"/>
    </source>
</evidence>
<evidence type="ECO:0000313" key="2">
    <source>
        <dbReference type="Proteomes" id="UP000010388"/>
    </source>
</evidence>
<dbReference type="Pfam" id="PF13911">
    <property type="entry name" value="AhpC-TSA_2"/>
    <property type="match status" value="1"/>
</dbReference>
<name>K9P8I8_CYAGP</name>
<accession>K9P8I8</accession>
<organism evidence="1 2">
    <name type="scientific">Cyanobium gracile (strain ATCC 27147 / PCC 6307)</name>
    <dbReference type="NCBI Taxonomy" id="292564"/>
    <lineage>
        <taxon>Bacteria</taxon>
        <taxon>Bacillati</taxon>
        <taxon>Cyanobacteriota</taxon>
        <taxon>Cyanophyceae</taxon>
        <taxon>Synechococcales</taxon>
        <taxon>Prochlorococcaceae</taxon>
        <taxon>Cyanobium</taxon>
    </lineage>
</organism>
<dbReference type="InterPro" id="IPR032801">
    <property type="entry name" value="PXL2A/B/C"/>
</dbReference>
<dbReference type="AlphaFoldDB" id="K9P8I8"/>
<dbReference type="Proteomes" id="UP000010388">
    <property type="component" value="Chromosome"/>
</dbReference>
<dbReference type="PATRIC" id="fig|292564.3.peg.1630"/>
<gene>
    <name evidence="1" type="ordered locus">Cyagr_1716</name>
</gene>
<dbReference type="KEGG" id="cgc:Cyagr_1716"/>